<proteinExistence type="inferred from homology"/>
<evidence type="ECO:0000256" key="6">
    <source>
        <dbReference type="PIRSR" id="PIRSR001365-1"/>
    </source>
</evidence>
<protein>
    <submittedName>
        <fullName evidence="8">N-acetylneuraminate lyase</fullName>
        <ecNumber evidence="8">4.1.3.3</ecNumber>
    </submittedName>
</protein>
<evidence type="ECO:0000256" key="2">
    <source>
        <dbReference type="ARBA" id="ARBA00022490"/>
    </source>
</evidence>
<evidence type="ECO:0000256" key="5">
    <source>
        <dbReference type="PIRNR" id="PIRNR001365"/>
    </source>
</evidence>
<evidence type="ECO:0000256" key="4">
    <source>
        <dbReference type="ARBA" id="ARBA00023277"/>
    </source>
</evidence>
<keyword evidence="3 5" id="KW-0456">Lyase</keyword>
<feature type="active site" description="Schiff-base intermediate with substrate" evidence="6">
    <location>
        <position position="170"/>
    </location>
</feature>
<evidence type="ECO:0000256" key="3">
    <source>
        <dbReference type="ARBA" id="ARBA00023239"/>
    </source>
</evidence>
<dbReference type="EC" id="4.1.3.3" evidence="8"/>
<evidence type="ECO:0000313" key="9">
    <source>
        <dbReference type="Proteomes" id="UP000680038"/>
    </source>
</evidence>
<evidence type="ECO:0000256" key="1">
    <source>
        <dbReference type="ARBA" id="ARBA00004496"/>
    </source>
</evidence>
<dbReference type="GO" id="GO:0005737">
    <property type="term" value="C:cytoplasm"/>
    <property type="evidence" value="ECO:0007669"/>
    <property type="project" value="UniProtKB-SubCell"/>
</dbReference>
<sequence length="312" mass="34190">MKNFKPLNGLIAAVFTPFTEAGEINPSTVPSYAARLKQQGVAGVFVNGSSGEGMMLSVSERKEMAEAWMPFQDDNFRVIIHVGSTSVKISQELAAHGQSIGADAIACMAPSFFSSSDVNVIAGYCREVALSAPELPFYYYHLPVATGAHIKVNQLLELGSKSIPNLVGVKFTNTDFMDMHQCIALQDGRFDVLHGHDEILINGLILGVKGAIGTTFNFIPEIYQKIIDAYDSGDFETARMYQMKSIKIVMVMLKYVNAIVGGKAILKLSGIDCGPCRTPLRNLSEQEMAALRNDLVQEGYFEMLDEFRLLNV</sequence>
<dbReference type="SMART" id="SM01130">
    <property type="entry name" value="DHDPS"/>
    <property type="match status" value="1"/>
</dbReference>
<organism evidence="8 9">
    <name type="scientific">Dyadobacter helix</name>
    <dbReference type="NCBI Taxonomy" id="2822344"/>
    <lineage>
        <taxon>Bacteria</taxon>
        <taxon>Pseudomonadati</taxon>
        <taxon>Bacteroidota</taxon>
        <taxon>Cytophagia</taxon>
        <taxon>Cytophagales</taxon>
        <taxon>Spirosomataceae</taxon>
        <taxon>Dyadobacter</taxon>
    </lineage>
</organism>
<keyword evidence="9" id="KW-1185">Reference proteome</keyword>
<dbReference type="InterPro" id="IPR002220">
    <property type="entry name" value="DapA-like"/>
</dbReference>
<dbReference type="PRINTS" id="PR00146">
    <property type="entry name" value="DHPICSNTHASE"/>
</dbReference>
<feature type="binding site" evidence="7">
    <location>
        <position position="212"/>
    </location>
    <ligand>
        <name>pyruvate</name>
        <dbReference type="ChEBI" id="CHEBI:15361"/>
    </ligand>
</feature>
<evidence type="ECO:0000313" key="8">
    <source>
        <dbReference type="EMBL" id="CAG5017909.1"/>
    </source>
</evidence>
<comment type="similarity">
    <text evidence="5">Belongs to the DapA family.</text>
</comment>
<dbReference type="RefSeq" id="WP_215242190.1">
    <property type="nucleotide sequence ID" value="NZ_CAJRAF010000004.1"/>
</dbReference>
<accession>A0A916NEP0</accession>
<reference evidence="8" key="1">
    <citation type="submission" date="2021-04" db="EMBL/GenBank/DDBJ databases">
        <authorList>
            <person name="Rodrigo-Torres L."/>
            <person name="Arahal R. D."/>
            <person name="Lucena T."/>
        </authorList>
    </citation>
    <scope>NUCLEOTIDE SEQUENCE</scope>
    <source>
        <strain evidence="8">CECT 9275</strain>
    </source>
</reference>
<gene>
    <name evidence="8" type="primary">nanA_2</name>
    <name evidence="8" type="ORF">DYBT9275_05871</name>
</gene>
<keyword evidence="4" id="KW-0119">Carbohydrate metabolism</keyword>
<dbReference type="SUPFAM" id="SSF51569">
    <property type="entry name" value="Aldolase"/>
    <property type="match status" value="1"/>
</dbReference>
<dbReference type="PANTHER" id="PTHR12128">
    <property type="entry name" value="DIHYDRODIPICOLINATE SYNTHASE"/>
    <property type="match status" value="1"/>
</dbReference>
<name>A0A916NEP0_9BACT</name>
<feature type="active site" description="Proton donor/acceptor" evidence="6">
    <location>
        <position position="140"/>
    </location>
</feature>
<dbReference type="PIRSF" id="PIRSF001365">
    <property type="entry name" value="DHDPS"/>
    <property type="match status" value="1"/>
</dbReference>
<comment type="subcellular location">
    <subcellularLocation>
        <location evidence="1">Cytoplasm</location>
    </subcellularLocation>
</comment>
<dbReference type="GO" id="GO:0008747">
    <property type="term" value="F:N-acetylneuraminate lyase activity"/>
    <property type="evidence" value="ECO:0007669"/>
    <property type="project" value="UniProtKB-EC"/>
</dbReference>
<dbReference type="Gene3D" id="3.20.20.70">
    <property type="entry name" value="Aldolase class I"/>
    <property type="match status" value="1"/>
</dbReference>
<dbReference type="AlphaFoldDB" id="A0A916NEP0"/>
<dbReference type="Proteomes" id="UP000680038">
    <property type="component" value="Unassembled WGS sequence"/>
</dbReference>
<dbReference type="InterPro" id="IPR013785">
    <property type="entry name" value="Aldolase_TIM"/>
</dbReference>
<dbReference type="PANTHER" id="PTHR12128:SF21">
    <property type="entry name" value="N-ACETYLNEURAMINATE LYASE"/>
    <property type="match status" value="1"/>
</dbReference>
<dbReference type="Pfam" id="PF00701">
    <property type="entry name" value="DHDPS"/>
    <property type="match status" value="1"/>
</dbReference>
<dbReference type="EMBL" id="CAJRAF010000004">
    <property type="protein sequence ID" value="CAG5017909.1"/>
    <property type="molecule type" value="Genomic_DNA"/>
</dbReference>
<keyword evidence="2" id="KW-0963">Cytoplasm</keyword>
<evidence type="ECO:0000256" key="7">
    <source>
        <dbReference type="PIRSR" id="PIRSR001365-2"/>
    </source>
</evidence>
<comment type="caution">
    <text evidence="8">The sequence shown here is derived from an EMBL/GenBank/DDBJ whole genome shotgun (WGS) entry which is preliminary data.</text>
</comment>